<reference evidence="6 7" key="1">
    <citation type="journal article" date="2015" name="Environ. Microbiol.">
        <title>Methane oxidation coupled to nitrate reduction under hypoxia by the Gammaproteobacterium Methylomonas denitrificans, sp. nov. type strain FJG1.</title>
        <authorList>
            <person name="Kits K.D."/>
            <person name="Klotz M.G."/>
            <person name="Stein L.Y."/>
        </authorList>
    </citation>
    <scope>NUCLEOTIDE SEQUENCE [LARGE SCALE GENOMIC DNA]</scope>
    <source>
        <strain evidence="6 7">FJG1</strain>
    </source>
</reference>
<evidence type="ECO:0000256" key="1">
    <source>
        <dbReference type="ARBA" id="ARBA00001946"/>
    </source>
</evidence>
<accession>A0A126T898</accession>
<comment type="catalytic activity">
    <reaction evidence="3">
        <text>2 GTP = 3',3'-c-di-GMP + 2 diphosphate</text>
        <dbReference type="Rhea" id="RHEA:24898"/>
        <dbReference type="ChEBI" id="CHEBI:33019"/>
        <dbReference type="ChEBI" id="CHEBI:37565"/>
        <dbReference type="ChEBI" id="CHEBI:58805"/>
        <dbReference type="EC" id="2.7.7.65"/>
    </reaction>
</comment>
<name>A0A126T898_9GAMM</name>
<evidence type="ECO:0000313" key="7">
    <source>
        <dbReference type="Proteomes" id="UP000030512"/>
    </source>
</evidence>
<dbReference type="NCBIfam" id="TIGR00254">
    <property type="entry name" value="GGDEF"/>
    <property type="match status" value="1"/>
</dbReference>
<dbReference type="EMBL" id="CP014476">
    <property type="protein sequence ID" value="AMK78268.1"/>
    <property type="molecule type" value="Genomic_DNA"/>
</dbReference>
<dbReference type="PANTHER" id="PTHR45138">
    <property type="entry name" value="REGULATORY COMPONENTS OF SENSORY TRANSDUCTION SYSTEM"/>
    <property type="match status" value="1"/>
</dbReference>
<dbReference type="GO" id="GO:1902201">
    <property type="term" value="P:negative regulation of bacterial-type flagellum-dependent cell motility"/>
    <property type="evidence" value="ECO:0007669"/>
    <property type="project" value="TreeGrafter"/>
</dbReference>
<dbReference type="RefSeq" id="WP_062329288.1">
    <property type="nucleotide sequence ID" value="NZ_CP014476.1"/>
</dbReference>
<dbReference type="Gene3D" id="3.30.70.270">
    <property type="match status" value="1"/>
</dbReference>
<dbReference type="InterPro" id="IPR029787">
    <property type="entry name" value="Nucleotide_cyclase"/>
</dbReference>
<dbReference type="SUPFAM" id="SSF55073">
    <property type="entry name" value="Nucleotide cyclase"/>
    <property type="match status" value="1"/>
</dbReference>
<dbReference type="GO" id="GO:0043709">
    <property type="term" value="P:cell adhesion involved in single-species biofilm formation"/>
    <property type="evidence" value="ECO:0007669"/>
    <property type="project" value="TreeGrafter"/>
</dbReference>
<dbReference type="SMART" id="SM00267">
    <property type="entry name" value="GGDEF"/>
    <property type="match status" value="1"/>
</dbReference>
<dbReference type="InterPro" id="IPR050469">
    <property type="entry name" value="Diguanylate_Cyclase"/>
</dbReference>
<keyword evidence="4" id="KW-0472">Membrane</keyword>
<dbReference type="AlphaFoldDB" id="A0A126T898"/>
<dbReference type="PANTHER" id="PTHR45138:SF9">
    <property type="entry name" value="DIGUANYLATE CYCLASE DGCM-RELATED"/>
    <property type="match status" value="1"/>
</dbReference>
<evidence type="ECO:0000256" key="3">
    <source>
        <dbReference type="ARBA" id="ARBA00034247"/>
    </source>
</evidence>
<evidence type="ECO:0000259" key="5">
    <source>
        <dbReference type="PROSITE" id="PS50887"/>
    </source>
</evidence>
<keyword evidence="4" id="KW-0812">Transmembrane</keyword>
<feature type="transmembrane region" description="Helical" evidence="4">
    <location>
        <begin position="208"/>
        <end position="227"/>
    </location>
</feature>
<dbReference type="KEGG" id="mdn:JT25_017550"/>
<dbReference type="Proteomes" id="UP000030512">
    <property type="component" value="Chromosome"/>
</dbReference>
<sequence length="413" mass="46949">MRRITFLVYTVLWILLISLSLYQQVTDTKQYAQKIATRQAEMFFDHIVLIRKWNALHGGVYVPITETTQPNPYLNVPYRDVETTDGKRLTLINPAYMTRQLAEMSGETGIAFHITGFNPVRVENRPDQWEAEALLAFQQGQKSVSGIGIVNGQSFYRYMAPLHVEQSCVACHQQQGYKEGDIRGGISVSIPSASIDAFVNERLEHLTITHAIVAVIGLIVLLLSYLAQARLSQRLDKAKSRMQLAYLDSLTLLPNRRYYDAFVKREWKRALRHQYPISMIMIDIDFFKLYNDNLGHIEGDHCLRQVARTLKRFFRRPGDLIARYGGEEFCVVAACDAEQIMVLAEILRKAVENMRLPHPASKISEFVTISLGVATIVPGDDQSFESLLHCADQALYDAKATGRNRVGKHRNSN</sequence>
<organism evidence="6 7">
    <name type="scientific">Methylomonas denitrificans</name>
    <dbReference type="NCBI Taxonomy" id="1538553"/>
    <lineage>
        <taxon>Bacteria</taxon>
        <taxon>Pseudomonadati</taxon>
        <taxon>Pseudomonadota</taxon>
        <taxon>Gammaproteobacteria</taxon>
        <taxon>Methylococcales</taxon>
        <taxon>Methylococcaceae</taxon>
        <taxon>Methylomonas</taxon>
    </lineage>
</organism>
<dbReference type="CDD" id="cd01949">
    <property type="entry name" value="GGDEF"/>
    <property type="match status" value="1"/>
</dbReference>
<protein>
    <recommendedName>
        <fullName evidence="2">diguanylate cyclase</fullName>
        <ecNumber evidence="2">2.7.7.65</ecNumber>
    </recommendedName>
</protein>
<dbReference type="InterPro" id="IPR000160">
    <property type="entry name" value="GGDEF_dom"/>
</dbReference>
<evidence type="ECO:0000313" key="6">
    <source>
        <dbReference type="EMBL" id="AMK78268.1"/>
    </source>
</evidence>
<keyword evidence="4" id="KW-1133">Transmembrane helix</keyword>
<dbReference type="GO" id="GO:0052621">
    <property type="term" value="F:diguanylate cyclase activity"/>
    <property type="evidence" value="ECO:0007669"/>
    <property type="project" value="UniProtKB-EC"/>
</dbReference>
<dbReference type="Pfam" id="PF00990">
    <property type="entry name" value="GGDEF"/>
    <property type="match status" value="1"/>
</dbReference>
<dbReference type="STRING" id="1538553.JT25_017550"/>
<dbReference type="GO" id="GO:0005886">
    <property type="term" value="C:plasma membrane"/>
    <property type="evidence" value="ECO:0007669"/>
    <property type="project" value="TreeGrafter"/>
</dbReference>
<dbReference type="PROSITE" id="PS50887">
    <property type="entry name" value="GGDEF"/>
    <property type="match status" value="1"/>
</dbReference>
<evidence type="ECO:0000256" key="2">
    <source>
        <dbReference type="ARBA" id="ARBA00012528"/>
    </source>
</evidence>
<dbReference type="InterPro" id="IPR043128">
    <property type="entry name" value="Rev_trsase/Diguanyl_cyclase"/>
</dbReference>
<dbReference type="Pfam" id="PF11845">
    <property type="entry name" value="Tll0287-like"/>
    <property type="match status" value="1"/>
</dbReference>
<gene>
    <name evidence="6" type="ORF">JT25_017550</name>
</gene>
<dbReference type="InterPro" id="IPR021796">
    <property type="entry name" value="Tll0287-like_dom"/>
</dbReference>
<dbReference type="Gene3D" id="3.30.450.290">
    <property type="match status" value="1"/>
</dbReference>
<comment type="cofactor">
    <cofactor evidence="1">
        <name>Mg(2+)</name>
        <dbReference type="ChEBI" id="CHEBI:18420"/>
    </cofactor>
</comment>
<dbReference type="FunFam" id="3.30.70.270:FF:000001">
    <property type="entry name" value="Diguanylate cyclase domain protein"/>
    <property type="match status" value="1"/>
</dbReference>
<evidence type="ECO:0000256" key="4">
    <source>
        <dbReference type="SAM" id="Phobius"/>
    </source>
</evidence>
<feature type="domain" description="GGDEF" evidence="5">
    <location>
        <begin position="275"/>
        <end position="411"/>
    </location>
</feature>
<dbReference type="EC" id="2.7.7.65" evidence="2"/>
<proteinExistence type="predicted"/>
<keyword evidence="7" id="KW-1185">Reference proteome</keyword>